<evidence type="ECO:0000259" key="3">
    <source>
        <dbReference type="Pfam" id="PF07670"/>
    </source>
</evidence>
<organism evidence="4 5">
    <name type="scientific">Natronolimnobius baerhuensis</name>
    <dbReference type="NCBI Taxonomy" id="253108"/>
    <lineage>
        <taxon>Archaea</taxon>
        <taxon>Methanobacteriati</taxon>
        <taxon>Methanobacteriota</taxon>
        <taxon>Stenosarchaea group</taxon>
        <taxon>Halobacteria</taxon>
        <taxon>Halobacteriales</taxon>
        <taxon>Natrialbaceae</taxon>
        <taxon>Natronolimnobius</taxon>
    </lineage>
</organism>
<feature type="transmembrane region" description="Helical" evidence="2">
    <location>
        <begin position="79"/>
        <end position="100"/>
    </location>
</feature>
<sequence>MFDEAAWSRDEQETKRVETEPETKTLEDIDLTEIRGGPVSKFVVAFLIGFFFFLVPVPWDGQITVPFDIVVSWITGTYPTFAGAYALALIISGGLLTTLAELRKRGAVSISDSLTTQLALPYWETSTPFWFFRVAGAVLAPVLFLEVGPEWLIGPSTGGLVWGTLILSVAVIIPIGAIFINLFVELGGLEFVGTMARPIMRPLFKIPGRSALDSVASWVGSYSVGLYVTRNVFDRGEYSKRDVYIISTCFATVSIGFVGVVAATVDLLELFPVIFLSYLLCIAVTAAILVRIPPLSRVPEEYVAEPNPETPFRGSPGDYFRFGLSEAVTKAEEGGTIVGASVRGFIDGIKLTILILGTILSIGLAAVIVAEYTPTFDIISQPLIPVFELLGIPDAEIVAPASIIGITEMFIPALLVAEAEAMARFFIALLSISQLIFFSATAPMMMDMFSDIPIRFRDLVLLFVMRTIILIPVITVITHAVAALGLL</sequence>
<keyword evidence="2" id="KW-1133">Transmembrane helix</keyword>
<feature type="transmembrane region" description="Helical" evidence="2">
    <location>
        <begin position="160"/>
        <end position="184"/>
    </location>
</feature>
<dbReference type="OrthoDB" id="200968at2157"/>
<feature type="transmembrane region" description="Helical" evidence="2">
    <location>
        <begin position="270"/>
        <end position="290"/>
    </location>
</feature>
<dbReference type="Pfam" id="PF07670">
    <property type="entry name" value="Gate"/>
    <property type="match status" value="1"/>
</dbReference>
<feature type="transmembrane region" description="Helical" evidence="2">
    <location>
        <begin position="42"/>
        <end position="59"/>
    </location>
</feature>
<feature type="transmembrane region" description="Helical" evidence="2">
    <location>
        <begin position="351"/>
        <end position="370"/>
    </location>
</feature>
<evidence type="ECO:0000313" key="4">
    <source>
        <dbReference type="EMBL" id="OVE83064.1"/>
    </source>
</evidence>
<dbReference type="RefSeq" id="WP_054861860.1">
    <property type="nucleotide sequence ID" value="NZ_MWPH01000004.1"/>
</dbReference>
<keyword evidence="2" id="KW-0472">Membrane</keyword>
<dbReference type="AlphaFoldDB" id="A0A202E4D7"/>
<comment type="caution">
    <text evidence="4">The sequence shown here is derived from an EMBL/GenBank/DDBJ whole genome shotgun (WGS) entry which is preliminary data.</text>
</comment>
<evidence type="ECO:0000313" key="5">
    <source>
        <dbReference type="Proteomes" id="UP000196084"/>
    </source>
</evidence>
<evidence type="ECO:0000256" key="1">
    <source>
        <dbReference type="SAM" id="MobiDB-lite"/>
    </source>
</evidence>
<evidence type="ECO:0000256" key="2">
    <source>
        <dbReference type="SAM" id="Phobius"/>
    </source>
</evidence>
<feature type="transmembrane region" description="Helical" evidence="2">
    <location>
        <begin position="243"/>
        <end position="264"/>
    </location>
</feature>
<feature type="transmembrane region" description="Helical" evidence="2">
    <location>
        <begin position="423"/>
        <end position="440"/>
    </location>
</feature>
<feature type="domain" description="Nucleoside transporter/FeoB GTPase Gate" evidence="3">
    <location>
        <begin position="167"/>
        <end position="265"/>
    </location>
</feature>
<feature type="transmembrane region" description="Helical" evidence="2">
    <location>
        <begin position="130"/>
        <end position="148"/>
    </location>
</feature>
<dbReference type="EMBL" id="MWPH01000004">
    <property type="protein sequence ID" value="OVE83064.1"/>
    <property type="molecule type" value="Genomic_DNA"/>
</dbReference>
<name>A0A202E4D7_9EURY</name>
<reference evidence="4 5" key="1">
    <citation type="submission" date="2017-02" db="EMBL/GenBank/DDBJ databases">
        <title>Natronthermophilus aegyptiacus gen. nov.,sp. nov., an aerobic, extremely halophilic alkalithermophilic archaeon isolated from the athalassohaline Wadi An Natrun, Egypt.</title>
        <authorList>
            <person name="Zhao B."/>
        </authorList>
    </citation>
    <scope>NUCLEOTIDE SEQUENCE [LARGE SCALE GENOMIC DNA]</scope>
    <source>
        <strain evidence="4 5">CGMCC 1.3597</strain>
    </source>
</reference>
<feature type="transmembrane region" description="Helical" evidence="2">
    <location>
        <begin position="397"/>
        <end position="416"/>
    </location>
</feature>
<gene>
    <name evidence="4" type="ORF">B2G88_16745</name>
</gene>
<dbReference type="InterPro" id="IPR011642">
    <property type="entry name" value="Gate_dom"/>
</dbReference>
<feature type="region of interest" description="Disordered" evidence="1">
    <location>
        <begin position="1"/>
        <end position="21"/>
    </location>
</feature>
<dbReference type="Proteomes" id="UP000196084">
    <property type="component" value="Unassembled WGS sequence"/>
</dbReference>
<keyword evidence="5" id="KW-1185">Reference proteome</keyword>
<proteinExistence type="predicted"/>
<feature type="transmembrane region" description="Helical" evidence="2">
    <location>
        <begin position="460"/>
        <end position="486"/>
    </location>
</feature>
<accession>A0A202E4D7</accession>
<keyword evidence="2" id="KW-0812">Transmembrane</keyword>
<protein>
    <submittedName>
        <fullName evidence="4">Transporter gate domain protein</fullName>
    </submittedName>
</protein>